<accession>A0A8D4N2F7</accession>
<gene>
    <name evidence="1" type="ORF">DXZ79_14925</name>
</gene>
<organism evidence="1 2">
    <name type="scientific">Yersinia rochesterensis</name>
    <dbReference type="NCBI Taxonomy" id="1604335"/>
    <lineage>
        <taxon>Bacteria</taxon>
        <taxon>Pseudomonadati</taxon>
        <taxon>Pseudomonadota</taxon>
        <taxon>Gammaproteobacteria</taxon>
        <taxon>Enterobacterales</taxon>
        <taxon>Yersiniaceae</taxon>
        <taxon>Yersinia</taxon>
    </lineage>
</organism>
<sequence>MMIVSNIMSNTQVVITNDDQNDKSDSNNITLEKIKLEIVTAFTGIEYDAKSKISNLIKRNTNVTTLEDVIISVNNYLEKSKGTERCNLFISNIEKDQDSELNKSYKLEKDGRSLYQFINRKDIVEGVSSSELEKMTRENETKIKEHHINKIKTESNREVIINKIKESIKNADNEFIALEDLHRVTYGLVSMYHTEFSKTEKMADVGKLKNFIPEGTVLHNEGLNELKLQYEQLNNKNRVYIDTINSNLTSLPTTFDKLKNLENKIIPDVLEMINSAVVELCYPQENFWTRLANTISAFLFPKFSKDKQTKKTQLENKLLKLNGLITELSKKPGYDHVMEAPWLYELVSHLLIKGTPAQYPFDPLNVLSPDRKVWLELQKGWLKPLESKSDEPKLSS</sequence>
<dbReference type="Proteomes" id="UP000265864">
    <property type="component" value="Chromosome"/>
</dbReference>
<dbReference type="EMBL" id="CP032482">
    <property type="protein sequence ID" value="AYD44874.1"/>
    <property type="molecule type" value="Genomic_DNA"/>
</dbReference>
<evidence type="ECO:0000313" key="1">
    <source>
        <dbReference type="EMBL" id="AYD44874.1"/>
    </source>
</evidence>
<name>A0A8D4N2F7_9GAMM</name>
<reference evidence="1 2" key="1">
    <citation type="submission" date="2018-09" db="EMBL/GenBank/DDBJ databases">
        <title>Yersinia kristensenii subsp. rochesterensis subsp. nov., Isolated from Human Feces.</title>
        <authorList>
            <person name="Cunningham S.A."/>
            <person name="Jeraldo P."/>
            <person name="Patel R."/>
        </authorList>
    </citation>
    <scope>NUCLEOTIDE SEQUENCE [LARGE SCALE GENOMIC DNA]</scope>
    <source>
        <strain evidence="1 2">ATCC BAA-2637</strain>
    </source>
</reference>
<dbReference type="AlphaFoldDB" id="A0A8D4N2F7"/>
<dbReference type="GeneID" id="82552038"/>
<proteinExistence type="predicted"/>
<dbReference type="RefSeq" id="WP_050291382.1">
    <property type="nucleotide sequence ID" value="NZ_CP032482.1"/>
</dbReference>
<protein>
    <submittedName>
        <fullName evidence="1">Uncharacterized protein</fullName>
    </submittedName>
</protein>
<evidence type="ECO:0000313" key="2">
    <source>
        <dbReference type="Proteomes" id="UP000265864"/>
    </source>
</evidence>